<protein>
    <submittedName>
        <fullName evidence="1">Uncharacterized protein</fullName>
    </submittedName>
</protein>
<proteinExistence type="predicted"/>
<name>C1D4Y8_LARHH</name>
<accession>C1D4Y8</accession>
<evidence type="ECO:0000313" key="1">
    <source>
        <dbReference type="EMBL" id="ACO75929.1"/>
    </source>
</evidence>
<dbReference type="Proteomes" id="UP000002010">
    <property type="component" value="Chromosome"/>
</dbReference>
<gene>
    <name evidence="1" type="ordered locus">LHK_02951</name>
</gene>
<evidence type="ECO:0000313" key="2">
    <source>
        <dbReference type="Proteomes" id="UP000002010"/>
    </source>
</evidence>
<reference evidence="1 2" key="1">
    <citation type="journal article" date="2009" name="PLoS Genet.">
        <title>The complete genome and proteome of Laribacter hongkongensis reveal potential mechanisms for adaptations to different temperatures and habitats.</title>
        <authorList>
            <person name="Woo P.C."/>
            <person name="Lau S.K."/>
            <person name="Tse H."/>
            <person name="Teng J.L."/>
            <person name="Curreem S.O."/>
            <person name="Tsang A.K."/>
            <person name="Fan R.Y."/>
            <person name="Wong G.K."/>
            <person name="Huang Y."/>
            <person name="Loman N.J."/>
            <person name="Snyder L.A."/>
            <person name="Cai J.J."/>
            <person name="Huang J.D."/>
            <person name="Mak W."/>
            <person name="Pallen M.J."/>
            <person name="Lok S."/>
            <person name="Yuen K.Y."/>
        </authorList>
    </citation>
    <scope>NUCLEOTIDE SEQUENCE [LARGE SCALE GENOMIC DNA]</scope>
    <source>
        <strain evidence="1 2">HLHK9</strain>
    </source>
</reference>
<dbReference type="EMBL" id="CP001154">
    <property type="protein sequence ID" value="ACO75929.1"/>
    <property type="molecule type" value="Genomic_DNA"/>
</dbReference>
<organism evidence="1 2">
    <name type="scientific">Laribacter hongkongensis (strain HLHK9)</name>
    <dbReference type="NCBI Taxonomy" id="557598"/>
    <lineage>
        <taxon>Bacteria</taxon>
        <taxon>Pseudomonadati</taxon>
        <taxon>Pseudomonadota</taxon>
        <taxon>Betaproteobacteria</taxon>
        <taxon>Neisseriales</taxon>
        <taxon>Aquaspirillaceae</taxon>
        <taxon>Laribacter</taxon>
    </lineage>
</organism>
<sequence>MKTPTLQQDSSGMESVSKTAGFLCPFYIFGTKKTIGPFLVKTGKNWRPLYPQPIYMQNPE</sequence>
<dbReference type="STRING" id="557598.LHK_02951"/>
<dbReference type="KEGG" id="lhk:LHK_02951"/>
<dbReference type="AlphaFoldDB" id="C1D4Y8"/>
<keyword evidence="2" id="KW-1185">Reference proteome</keyword>
<dbReference type="HOGENOM" id="CLU_2935889_0_0_4"/>